<dbReference type="EMBL" id="CADEAL010004350">
    <property type="protein sequence ID" value="CAB1457626.1"/>
    <property type="molecule type" value="Genomic_DNA"/>
</dbReference>
<protein>
    <submittedName>
        <fullName evidence="2">Uncharacterized protein</fullName>
    </submittedName>
</protein>
<feature type="region of interest" description="Disordered" evidence="1">
    <location>
        <begin position="114"/>
        <end position="133"/>
    </location>
</feature>
<evidence type="ECO:0000313" key="2">
    <source>
        <dbReference type="EMBL" id="CAB1457626.1"/>
    </source>
</evidence>
<reference evidence="2" key="1">
    <citation type="submission" date="2020-03" db="EMBL/GenBank/DDBJ databases">
        <authorList>
            <person name="Weist P."/>
        </authorList>
    </citation>
    <scope>NUCLEOTIDE SEQUENCE</scope>
</reference>
<dbReference type="AlphaFoldDB" id="A0A9N7VSP1"/>
<name>A0A9N7VSP1_PLEPL</name>
<feature type="region of interest" description="Disordered" evidence="1">
    <location>
        <begin position="34"/>
        <end position="92"/>
    </location>
</feature>
<feature type="region of interest" description="Disordered" evidence="1">
    <location>
        <begin position="1"/>
        <end position="21"/>
    </location>
</feature>
<feature type="non-terminal residue" evidence="2">
    <location>
        <position position="158"/>
    </location>
</feature>
<sequence>ALREREEGTQEAVDEPGASAEMDLSLKWCRSRRNVTEDQHTAESRLRQQDDRETRERILTSGTGPLSETRKGGEQVQTLPLPPQTAIGSSKVSDYPMGGLIELEAVLIVSLEEKEAEGRQGGAEQQSCQAGERGHSNFCYSNTECYGIGSNASGNRAR</sequence>
<evidence type="ECO:0000313" key="3">
    <source>
        <dbReference type="Proteomes" id="UP001153269"/>
    </source>
</evidence>
<accession>A0A9N7VSP1</accession>
<proteinExistence type="predicted"/>
<organism evidence="2 3">
    <name type="scientific">Pleuronectes platessa</name>
    <name type="common">European plaice</name>
    <dbReference type="NCBI Taxonomy" id="8262"/>
    <lineage>
        <taxon>Eukaryota</taxon>
        <taxon>Metazoa</taxon>
        <taxon>Chordata</taxon>
        <taxon>Craniata</taxon>
        <taxon>Vertebrata</taxon>
        <taxon>Euteleostomi</taxon>
        <taxon>Actinopterygii</taxon>
        <taxon>Neopterygii</taxon>
        <taxon>Teleostei</taxon>
        <taxon>Neoteleostei</taxon>
        <taxon>Acanthomorphata</taxon>
        <taxon>Carangaria</taxon>
        <taxon>Pleuronectiformes</taxon>
        <taxon>Pleuronectoidei</taxon>
        <taxon>Pleuronectidae</taxon>
        <taxon>Pleuronectes</taxon>
    </lineage>
</organism>
<comment type="caution">
    <text evidence="2">The sequence shown here is derived from an EMBL/GenBank/DDBJ whole genome shotgun (WGS) entry which is preliminary data.</text>
</comment>
<dbReference type="Proteomes" id="UP001153269">
    <property type="component" value="Unassembled WGS sequence"/>
</dbReference>
<keyword evidence="3" id="KW-1185">Reference proteome</keyword>
<feature type="compositionally biased region" description="Basic and acidic residues" evidence="1">
    <location>
        <begin position="34"/>
        <end position="58"/>
    </location>
</feature>
<evidence type="ECO:0000256" key="1">
    <source>
        <dbReference type="SAM" id="MobiDB-lite"/>
    </source>
</evidence>
<gene>
    <name evidence="2" type="ORF">PLEPLA_LOCUS45450</name>
</gene>